<evidence type="ECO:0000313" key="10">
    <source>
        <dbReference type="Proteomes" id="UP001594351"/>
    </source>
</evidence>
<keyword evidence="2 6" id="KW-0547">Nucleotide-binding</keyword>
<dbReference type="SMART" id="SM00220">
    <property type="entry name" value="S_TKc"/>
    <property type="match status" value="1"/>
</dbReference>
<reference evidence="9 10" key="1">
    <citation type="submission" date="2024-09" db="EMBL/GenBank/DDBJ databases">
        <title>Laminarin stimulates single cell rates of sulfate reduction while oxygen inhibits transcriptomic activity in coastal marine sediment.</title>
        <authorList>
            <person name="Lindsay M."/>
            <person name="Orcutt B."/>
            <person name="Emerson D."/>
            <person name="Stepanauskas R."/>
            <person name="D'Angelo T."/>
        </authorList>
    </citation>
    <scope>NUCLEOTIDE SEQUENCE [LARGE SCALE GENOMIC DNA]</scope>
    <source>
        <strain evidence="9">SAG AM-311-K15</strain>
    </source>
</reference>
<dbReference type="Gene3D" id="3.40.50.2300">
    <property type="match status" value="1"/>
</dbReference>
<dbReference type="Gene3D" id="1.10.510.10">
    <property type="entry name" value="Transferase(Phosphotransferase) domain 1"/>
    <property type="match status" value="1"/>
</dbReference>
<feature type="modified residue" description="4-aspartylphosphate" evidence="5">
    <location>
        <position position="53"/>
    </location>
</feature>
<keyword evidence="3 9" id="KW-0418">Kinase</keyword>
<keyword evidence="1" id="KW-0808">Transferase</keyword>
<dbReference type="InterPro" id="IPR017441">
    <property type="entry name" value="Protein_kinase_ATP_BS"/>
</dbReference>
<keyword evidence="4 6" id="KW-0067">ATP-binding</keyword>
<dbReference type="InterPro" id="IPR001789">
    <property type="entry name" value="Sig_transdc_resp-reg_receiver"/>
</dbReference>
<feature type="binding site" evidence="6">
    <location>
        <position position="175"/>
    </location>
    <ligand>
        <name>ATP</name>
        <dbReference type="ChEBI" id="CHEBI:30616"/>
    </ligand>
</feature>
<evidence type="ECO:0000256" key="5">
    <source>
        <dbReference type="PROSITE-ProRule" id="PRU00169"/>
    </source>
</evidence>
<dbReference type="InterPro" id="IPR011006">
    <property type="entry name" value="CheY-like_superfamily"/>
</dbReference>
<keyword evidence="5" id="KW-0597">Phosphoprotein</keyword>
<keyword evidence="10" id="KW-1185">Reference proteome</keyword>
<dbReference type="Pfam" id="PF00072">
    <property type="entry name" value="Response_reg"/>
    <property type="match status" value="1"/>
</dbReference>
<dbReference type="InterPro" id="IPR008271">
    <property type="entry name" value="Ser/Thr_kinase_AS"/>
</dbReference>
<protein>
    <submittedName>
        <fullName evidence="9">Protein kinase</fullName>
    </submittedName>
</protein>
<feature type="domain" description="Response regulatory" evidence="8">
    <location>
        <begin position="4"/>
        <end position="120"/>
    </location>
</feature>
<evidence type="ECO:0000259" key="8">
    <source>
        <dbReference type="PROSITE" id="PS50110"/>
    </source>
</evidence>
<dbReference type="Gene3D" id="3.30.200.20">
    <property type="entry name" value="Phosphorylase Kinase, domain 1"/>
    <property type="match status" value="1"/>
</dbReference>
<dbReference type="EMBL" id="JBHPBY010000098">
    <property type="protein sequence ID" value="MFC1850426.1"/>
    <property type="molecule type" value="Genomic_DNA"/>
</dbReference>
<evidence type="ECO:0000256" key="3">
    <source>
        <dbReference type="ARBA" id="ARBA00022777"/>
    </source>
</evidence>
<name>A0ABV6YWF8_UNCC1</name>
<dbReference type="InterPro" id="IPR000719">
    <property type="entry name" value="Prot_kinase_dom"/>
</dbReference>
<dbReference type="SUPFAM" id="SSF52172">
    <property type="entry name" value="CheY-like"/>
    <property type="match status" value="1"/>
</dbReference>
<evidence type="ECO:0000256" key="2">
    <source>
        <dbReference type="ARBA" id="ARBA00022741"/>
    </source>
</evidence>
<evidence type="ECO:0000256" key="6">
    <source>
        <dbReference type="PROSITE-ProRule" id="PRU10141"/>
    </source>
</evidence>
<feature type="domain" description="Protein kinase" evidence="7">
    <location>
        <begin position="146"/>
        <end position="405"/>
    </location>
</feature>
<dbReference type="Pfam" id="PF00069">
    <property type="entry name" value="Pkinase"/>
    <property type="match status" value="1"/>
</dbReference>
<evidence type="ECO:0000259" key="7">
    <source>
        <dbReference type="PROSITE" id="PS50011"/>
    </source>
</evidence>
<evidence type="ECO:0000313" key="9">
    <source>
        <dbReference type="EMBL" id="MFC1850426.1"/>
    </source>
</evidence>
<dbReference type="PANTHER" id="PTHR43289">
    <property type="entry name" value="MITOGEN-ACTIVATED PROTEIN KINASE KINASE KINASE 20-RELATED"/>
    <property type="match status" value="1"/>
</dbReference>
<organism evidence="9 10">
    <name type="scientific">candidate division CSSED10-310 bacterium</name>
    <dbReference type="NCBI Taxonomy" id="2855610"/>
    <lineage>
        <taxon>Bacteria</taxon>
        <taxon>Bacteria division CSSED10-310</taxon>
    </lineage>
</organism>
<dbReference type="InterPro" id="IPR011009">
    <property type="entry name" value="Kinase-like_dom_sf"/>
</dbReference>
<gene>
    <name evidence="9" type="ORF">ACFL27_09575</name>
</gene>
<dbReference type="Proteomes" id="UP001594351">
    <property type="component" value="Unassembled WGS sequence"/>
</dbReference>
<comment type="caution">
    <text evidence="9">The sequence shown here is derived from an EMBL/GenBank/DDBJ whole genome shotgun (WGS) entry which is preliminary data.</text>
</comment>
<dbReference type="SUPFAM" id="SSF56112">
    <property type="entry name" value="Protein kinase-like (PK-like)"/>
    <property type="match status" value="1"/>
</dbReference>
<dbReference type="CDD" id="cd14014">
    <property type="entry name" value="STKc_PknB_like"/>
    <property type="match status" value="1"/>
</dbReference>
<accession>A0ABV6YWF8</accession>
<proteinExistence type="predicted"/>
<dbReference type="PROSITE" id="PS50011">
    <property type="entry name" value="PROTEIN_KINASE_DOM"/>
    <property type="match status" value="1"/>
</dbReference>
<dbReference type="PROSITE" id="PS00108">
    <property type="entry name" value="PROTEIN_KINASE_ST"/>
    <property type="match status" value="1"/>
</dbReference>
<sequence>MSRKVMVVDDEPKIRLLLSLALKKAGFAVVEAGDGQIALEKIPGEQPHLIISDINMPNMDGWEFCWNLRRTEEFKEIPLVFLTTRSEVPDRIRGLESGADDFISKPFDAVELVARVKVILKRVYGEDLPPLDISALPTDMIISKRYQIKKLVGRGGMGSVYRANDKELGVEVAMKFLKPELGRDPIVLQRFKREIVLARKIVHHNVVRIHDLGEHRGTRYISMEYITGKSLKFKIRKFGAMSVEETVSIVKPICSALEAIHALDIIHRDLKPQNILIDEQGIVKVVDFGIAHGGDSTEITTSGGLIGTPAYMSPEQVSGDPVDRRSDLYSFGIIMFEMLSGKLPFYSDLPAALVMKHLTDEAPILADVLPQIPQKFSDIVAKLMEKNPDQRYNSVQELMAEIDTLS</sequence>
<dbReference type="PROSITE" id="PS50110">
    <property type="entry name" value="RESPONSE_REGULATORY"/>
    <property type="match status" value="1"/>
</dbReference>
<dbReference type="GO" id="GO:0016301">
    <property type="term" value="F:kinase activity"/>
    <property type="evidence" value="ECO:0007669"/>
    <property type="project" value="UniProtKB-KW"/>
</dbReference>
<evidence type="ECO:0000256" key="4">
    <source>
        <dbReference type="ARBA" id="ARBA00022840"/>
    </source>
</evidence>
<evidence type="ECO:0000256" key="1">
    <source>
        <dbReference type="ARBA" id="ARBA00022679"/>
    </source>
</evidence>
<dbReference type="PROSITE" id="PS00107">
    <property type="entry name" value="PROTEIN_KINASE_ATP"/>
    <property type="match status" value="1"/>
</dbReference>
<dbReference type="PANTHER" id="PTHR43289:SF34">
    <property type="entry name" value="SERINE_THREONINE-PROTEIN KINASE YBDM-RELATED"/>
    <property type="match status" value="1"/>
</dbReference>
<dbReference type="SMART" id="SM00448">
    <property type="entry name" value="REC"/>
    <property type="match status" value="1"/>
</dbReference>